<dbReference type="SUPFAM" id="SSF50182">
    <property type="entry name" value="Sm-like ribonucleoproteins"/>
    <property type="match status" value="1"/>
</dbReference>
<organism evidence="7 8">
    <name type="scientific">Kuraishia capsulata CBS 1993</name>
    <dbReference type="NCBI Taxonomy" id="1382522"/>
    <lineage>
        <taxon>Eukaryota</taxon>
        <taxon>Fungi</taxon>
        <taxon>Dikarya</taxon>
        <taxon>Ascomycota</taxon>
        <taxon>Saccharomycotina</taxon>
        <taxon>Pichiomycetes</taxon>
        <taxon>Pichiales</taxon>
        <taxon>Pichiaceae</taxon>
        <taxon>Kuraishia</taxon>
    </lineage>
</organism>
<dbReference type="EMBL" id="HG793127">
    <property type="protein sequence ID" value="CDK26285.1"/>
    <property type="molecule type" value="Genomic_DNA"/>
</dbReference>
<dbReference type="GO" id="GO:1990935">
    <property type="term" value="F:splicing factor binding"/>
    <property type="evidence" value="ECO:0007669"/>
    <property type="project" value="EnsemblFungi"/>
</dbReference>
<dbReference type="GO" id="GO:0005685">
    <property type="term" value="C:U1 snRNP"/>
    <property type="evidence" value="ECO:0007669"/>
    <property type="project" value="EnsemblFungi"/>
</dbReference>
<dbReference type="OrthoDB" id="409625at2759"/>
<dbReference type="GO" id="GO:0036261">
    <property type="term" value="P:7-methylguanosine cap hypermethylation"/>
    <property type="evidence" value="ECO:0007669"/>
    <property type="project" value="EnsemblFungi"/>
</dbReference>
<evidence type="ECO:0000256" key="4">
    <source>
        <dbReference type="ARBA" id="ARBA00023274"/>
    </source>
</evidence>
<dbReference type="GeneID" id="34519679"/>
<keyword evidence="5" id="KW-0507">mRNA processing</keyword>
<dbReference type="GO" id="GO:0005687">
    <property type="term" value="C:U4 snRNP"/>
    <property type="evidence" value="ECO:0007669"/>
    <property type="project" value="EnsemblFungi"/>
</dbReference>
<accession>W6MVH5</accession>
<dbReference type="Pfam" id="PF01423">
    <property type="entry name" value="LSM"/>
    <property type="match status" value="1"/>
</dbReference>
<sequence length="107" mass="12027">MSFQPINPKPFLNSLVDKKVVVKLKFNKIEYHGKLISVDNYMNLLLDEDTLEYDLSAKGKTQGEILATGGTPLKHEIFIRCNNVLWIGEDVAEAVTAEAVDDESMKE</sequence>
<dbReference type="InterPro" id="IPR001163">
    <property type="entry name" value="Sm_dom_euk/arc"/>
</dbReference>
<evidence type="ECO:0000256" key="1">
    <source>
        <dbReference type="ARBA" id="ARBA00007927"/>
    </source>
</evidence>
<keyword evidence="5" id="KW-0694">RNA-binding</keyword>
<dbReference type="STRING" id="1382522.W6MVH5"/>
<dbReference type="InterPro" id="IPR047575">
    <property type="entry name" value="Sm"/>
</dbReference>
<reference evidence="7" key="1">
    <citation type="submission" date="2013-12" db="EMBL/GenBank/DDBJ databases">
        <authorList>
            <person name="Genoscope - CEA"/>
        </authorList>
    </citation>
    <scope>NUCLEOTIDE SEQUENCE</scope>
    <source>
        <strain evidence="7">CBS 1993</strain>
    </source>
</reference>
<dbReference type="GO" id="GO:0046540">
    <property type="term" value="C:U4/U6 x U5 tri-snRNP complex"/>
    <property type="evidence" value="ECO:0007669"/>
    <property type="project" value="EnsemblFungi"/>
</dbReference>
<evidence type="ECO:0000256" key="3">
    <source>
        <dbReference type="ARBA" id="ARBA00023187"/>
    </source>
</evidence>
<evidence type="ECO:0000313" key="8">
    <source>
        <dbReference type="Proteomes" id="UP000019384"/>
    </source>
</evidence>
<dbReference type="HOGENOM" id="CLU_076902_12_0_1"/>
<keyword evidence="3 5" id="KW-0508">mRNA splicing</keyword>
<evidence type="ECO:0000256" key="5">
    <source>
        <dbReference type="PIRNR" id="PIRNR006609"/>
    </source>
</evidence>
<evidence type="ECO:0000259" key="6">
    <source>
        <dbReference type="PROSITE" id="PS52002"/>
    </source>
</evidence>
<protein>
    <recommendedName>
        <fullName evidence="6">Sm domain-containing protein</fullName>
    </recommendedName>
</protein>
<evidence type="ECO:0000256" key="2">
    <source>
        <dbReference type="ARBA" id="ARBA00022728"/>
    </source>
</evidence>
<keyword evidence="5" id="KW-0539">Nucleus</keyword>
<dbReference type="GO" id="GO:0000398">
    <property type="term" value="P:mRNA splicing, via spliceosome"/>
    <property type="evidence" value="ECO:0007669"/>
    <property type="project" value="EnsemblFungi"/>
</dbReference>
<dbReference type="PANTHER" id="PTHR11021:SF0">
    <property type="entry name" value="SMALL NUCLEAR RIBONUCLEOPROTEIN F"/>
    <property type="match status" value="1"/>
</dbReference>
<evidence type="ECO:0000313" key="7">
    <source>
        <dbReference type="EMBL" id="CDK26285.1"/>
    </source>
</evidence>
<dbReference type="GO" id="GO:0071013">
    <property type="term" value="C:catalytic step 2 spliceosome"/>
    <property type="evidence" value="ECO:0007669"/>
    <property type="project" value="TreeGrafter"/>
</dbReference>
<dbReference type="GO" id="GO:0071014">
    <property type="term" value="C:post-mRNA release spliceosomal complex"/>
    <property type="evidence" value="ECO:0007669"/>
    <property type="project" value="EnsemblFungi"/>
</dbReference>
<keyword evidence="2 5" id="KW-0747">Spliceosome</keyword>
<dbReference type="Gene3D" id="2.30.30.100">
    <property type="match status" value="1"/>
</dbReference>
<keyword evidence="8" id="KW-1185">Reference proteome</keyword>
<reference evidence="7" key="2">
    <citation type="submission" date="2014-02" db="EMBL/GenBank/DDBJ databases">
        <title>Complete DNA sequence of /Kuraishia capsulata/ illustrates novel genomic features among budding yeasts (/Saccharomycotina/).</title>
        <authorList>
            <person name="Morales L."/>
            <person name="Noel B."/>
            <person name="Porcel B."/>
            <person name="Marcet-Houben M."/>
            <person name="Hullo M-F."/>
            <person name="Sacerdot C."/>
            <person name="Tekaia F."/>
            <person name="Leh-Louis V."/>
            <person name="Despons L."/>
            <person name="Khanna V."/>
            <person name="Aury J-M."/>
            <person name="Barbe V."/>
            <person name="Couloux A."/>
            <person name="Labadie K."/>
            <person name="Pelletier E."/>
            <person name="Souciet J-L."/>
            <person name="Boekhout T."/>
            <person name="Gabaldon T."/>
            <person name="Wincker P."/>
            <person name="Dujon B."/>
        </authorList>
    </citation>
    <scope>NUCLEOTIDE SEQUENCE</scope>
    <source>
        <strain evidence="7">CBS 1993</strain>
    </source>
</reference>
<dbReference type="SMART" id="SM00651">
    <property type="entry name" value="Sm"/>
    <property type="match status" value="1"/>
</dbReference>
<dbReference type="PIRSF" id="PIRSF006609">
    <property type="entry name" value="snRNP_SmF"/>
    <property type="match status" value="1"/>
</dbReference>
<dbReference type="PANTHER" id="PTHR11021">
    <property type="entry name" value="SMALL NUCLEAR RIBONUCLEOPROTEIN F SNRNP-F"/>
    <property type="match status" value="1"/>
</dbReference>
<name>W6MVH5_9ASCO</name>
<dbReference type="GO" id="GO:0034715">
    <property type="term" value="C:pICln-Sm protein complex"/>
    <property type="evidence" value="ECO:0007669"/>
    <property type="project" value="TreeGrafter"/>
</dbReference>
<dbReference type="InterPro" id="IPR010920">
    <property type="entry name" value="LSM_dom_sf"/>
</dbReference>
<comment type="similarity">
    <text evidence="1 5">Belongs to the snRNP Sm proteins family. SmF/LSm6 subfamily.</text>
</comment>
<gene>
    <name evidence="7" type="ORF">KUCA_T00002256001</name>
</gene>
<dbReference type="GO" id="GO:0005682">
    <property type="term" value="C:U5 snRNP"/>
    <property type="evidence" value="ECO:0007669"/>
    <property type="project" value="EnsemblFungi"/>
</dbReference>
<dbReference type="GO" id="GO:0000974">
    <property type="term" value="C:Prp19 complex"/>
    <property type="evidence" value="ECO:0007669"/>
    <property type="project" value="EnsemblFungi"/>
</dbReference>
<dbReference type="AlphaFoldDB" id="W6MVH5"/>
<proteinExistence type="inferred from homology"/>
<dbReference type="GO" id="GO:0008266">
    <property type="term" value="F:poly(U) RNA binding"/>
    <property type="evidence" value="ECO:0007669"/>
    <property type="project" value="EnsemblFungi"/>
</dbReference>
<dbReference type="GO" id="GO:0005686">
    <property type="term" value="C:U2 snRNP"/>
    <property type="evidence" value="ECO:0007669"/>
    <property type="project" value="EnsemblFungi"/>
</dbReference>
<feature type="domain" description="Sm" evidence="6">
    <location>
        <begin position="7"/>
        <end position="93"/>
    </location>
</feature>
<dbReference type="InterPro" id="IPR016487">
    <property type="entry name" value="Lsm6/sSmF"/>
</dbReference>
<dbReference type="PROSITE" id="PS52002">
    <property type="entry name" value="SM"/>
    <property type="match status" value="1"/>
</dbReference>
<keyword evidence="4 5" id="KW-0687">Ribonucleoprotein</keyword>
<comment type="subcellular location">
    <subcellularLocation>
        <location evidence="5">Nucleus</location>
    </subcellularLocation>
</comment>
<dbReference type="Proteomes" id="UP000019384">
    <property type="component" value="Unassembled WGS sequence"/>
</dbReference>
<dbReference type="RefSeq" id="XP_022458291.1">
    <property type="nucleotide sequence ID" value="XM_022602491.1"/>
</dbReference>